<dbReference type="Proteomes" id="UP000887563">
    <property type="component" value="Unplaced"/>
</dbReference>
<protein>
    <submittedName>
        <fullName evidence="3">Candidate secreted effector</fullName>
    </submittedName>
</protein>
<feature type="compositionally biased region" description="Basic residues" evidence="1">
    <location>
        <begin position="24"/>
        <end position="33"/>
    </location>
</feature>
<reference evidence="3" key="1">
    <citation type="submission" date="2022-11" db="UniProtKB">
        <authorList>
            <consortium name="WormBaseParasite"/>
        </authorList>
    </citation>
    <scope>IDENTIFICATION</scope>
</reference>
<evidence type="ECO:0000313" key="2">
    <source>
        <dbReference type="Proteomes" id="UP000887563"/>
    </source>
</evidence>
<feature type="compositionally biased region" description="Polar residues" evidence="1">
    <location>
        <begin position="35"/>
        <end position="46"/>
    </location>
</feature>
<name>A0A914L2Z3_MELIC</name>
<dbReference type="AlphaFoldDB" id="A0A914L2Z3"/>
<evidence type="ECO:0000256" key="1">
    <source>
        <dbReference type="SAM" id="MobiDB-lite"/>
    </source>
</evidence>
<organism evidence="2 3">
    <name type="scientific">Meloidogyne incognita</name>
    <name type="common">Southern root-knot nematode worm</name>
    <name type="synonym">Oxyuris incognita</name>
    <dbReference type="NCBI Taxonomy" id="6306"/>
    <lineage>
        <taxon>Eukaryota</taxon>
        <taxon>Metazoa</taxon>
        <taxon>Ecdysozoa</taxon>
        <taxon>Nematoda</taxon>
        <taxon>Chromadorea</taxon>
        <taxon>Rhabditida</taxon>
        <taxon>Tylenchina</taxon>
        <taxon>Tylenchomorpha</taxon>
        <taxon>Tylenchoidea</taxon>
        <taxon>Meloidogynidae</taxon>
        <taxon>Meloidogyninae</taxon>
        <taxon>Meloidogyne</taxon>
        <taxon>Meloidogyne incognita group</taxon>
    </lineage>
</organism>
<sequence>MRRKKRSFKSTTRFQKIESPSTSKLRREKHRRCSVFNNSPSSTSGNPRRANRRRRASQREKYFGVCIREIEMSDGTGWQDANCLFHCISDKHSNSHRPNTLNYIFNQL</sequence>
<evidence type="ECO:0000313" key="3">
    <source>
        <dbReference type="WBParaSite" id="Minc3s00246g08469"/>
    </source>
</evidence>
<feature type="region of interest" description="Disordered" evidence="1">
    <location>
        <begin position="1"/>
        <end position="58"/>
    </location>
</feature>
<proteinExistence type="predicted"/>
<accession>A0A914L2Z3</accession>
<dbReference type="WBParaSite" id="Minc3s00246g08469">
    <property type="protein sequence ID" value="Minc3s00246g08469"/>
    <property type="gene ID" value="Minc3s00246g08469"/>
</dbReference>
<keyword evidence="2" id="KW-1185">Reference proteome</keyword>